<proteinExistence type="inferred from homology"/>
<dbReference type="PANTHER" id="PTHR43142">
    <property type="entry name" value="CARBOXYLIC ESTER HYDROLASE"/>
    <property type="match status" value="1"/>
</dbReference>
<comment type="similarity">
    <text evidence="1 3">Belongs to the type-B carboxylesterase/lipase family.</text>
</comment>
<dbReference type="GeneID" id="37047230"/>
<dbReference type="InParanoid" id="A0A316YDJ3"/>
<gene>
    <name evidence="5" type="ORF">FA10DRAFT_304103</name>
</gene>
<sequence>MKSSSFLAVLGLCVGAAVARPATDLLFQNNLNYTDDANHNSFLLLDQRSTQALAAQACRDGFSETLVSTPQAKSSMSDLVSLLTYYGTPSVWLADGILEVRDGKLKFGPAKKGSSLPALCTQSTKASLSFQPVNQSATTTVRNSATKNTFTGYRNLKSFRFLGIPYSNSPGRWEYSSLNPSRNQAYNATAFGPSCFQTGSSKYSEDCLFLNVFTSHLPADGARTTRQLKPTLVWIHGGAFTGGSGADNTFDGANMVSRGDVVQVTINYRLSTLGFLALPGTNITGNYGLADQITALEWVKHNIEYFGGDPSRVTIYGQSAGAGSVRALLASPPARSLFSAAIAGSNLGGYDYGTTYSKYYTIEQEYQAAGMAVVNASGCDGQADVVACLRAVPPSTLVNQSTVARFVVVDGKYIVADQLDVRDRSKTANVPTLWGVMAEDGAPFLPYVTAGETRPQALQSVLPSPYQQAATANTSLFPIPSSTTNSSLNLFNLTAQVGTDVIFRCVDQATVYSALNHGVFPNAWFYQFERSYQTPGFDVNAPTCDAPKTKERPNGDTRLPYLRCHSGDLYYEFGTLGESRLPYRDALDLDFTRLIMDYWSSFVRSHDPNPSADYLEKRGYVQTIDLIRKSGQWRPVGKSKQGSVRLLDVPPRQSTYQRQQQCEVEGLPVDLYEAGK</sequence>
<dbReference type="RefSeq" id="XP_025374497.1">
    <property type="nucleotide sequence ID" value="XM_025525314.1"/>
</dbReference>
<protein>
    <recommendedName>
        <fullName evidence="3">Carboxylic ester hydrolase</fullName>
        <ecNumber evidence="3">3.1.1.-</ecNumber>
    </recommendedName>
</protein>
<dbReference type="STRING" id="215250.A0A316YDJ3"/>
<dbReference type="InterPro" id="IPR029058">
    <property type="entry name" value="AB_hydrolase_fold"/>
</dbReference>
<dbReference type="EC" id="3.1.1.-" evidence="3"/>
<evidence type="ECO:0000256" key="3">
    <source>
        <dbReference type="RuleBase" id="RU361235"/>
    </source>
</evidence>
<keyword evidence="3" id="KW-0732">Signal</keyword>
<feature type="chain" id="PRO_5016194421" description="Carboxylic ester hydrolase" evidence="3">
    <location>
        <begin position="20"/>
        <end position="676"/>
    </location>
</feature>
<dbReference type="PANTHER" id="PTHR43142:SF3">
    <property type="entry name" value="PUTATIVE (AFU_ORTHOLOGUE AFUA_3G09070)-RELATED"/>
    <property type="match status" value="1"/>
</dbReference>
<feature type="domain" description="Carboxylesterase type B" evidence="4">
    <location>
        <begin position="160"/>
        <end position="663"/>
    </location>
</feature>
<dbReference type="InterPro" id="IPR019826">
    <property type="entry name" value="Carboxylesterase_B_AS"/>
</dbReference>
<dbReference type="GO" id="GO:0016787">
    <property type="term" value="F:hydrolase activity"/>
    <property type="evidence" value="ECO:0007669"/>
    <property type="project" value="UniProtKB-KW"/>
</dbReference>
<reference evidence="5 6" key="1">
    <citation type="journal article" date="2018" name="Mol. Biol. Evol.">
        <title>Broad Genomic Sampling Reveals a Smut Pathogenic Ancestry of the Fungal Clade Ustilaginomycotina.</title>
        <authorList>
            <person name="Kijpornyongpan T."/>
            <person name="Mondo S.J."/>
            <person name="Barry K."/>
            <person name="Sandor L."/>
            <person name="Lee J."/>
            <person name="Lipzen A."/>
            <person name="Pangilinan J."/>
            <person name="LaButti K."/>
            <person name="Hainaut M."/>
            <person name="Henrissat B."/>
            <person name="Grigoriev I.V."/>
            <person name="Spatafora J.W."/>
            <person name="Aime M.C."/>
        </authorList>
    </citation>
    <scope>NUCLEOTIDE SEQUENCE [LARGE SCALE GENOMIC DNA]</scope>
    <source>
        <strain evidence="5 6">MCA 4198</strain>
    </source>
</reference>
<dbReference type="Proteomes" id="UP000245768">
    <property type="component" value="Unassembled WGS sequence"/>
</dbReference>
<keyword evidence="2 3" id="KW-0378">Hydrolase</keyword>
<evidence type="ECO:0000256" key="2">
    <source>
        <dbReference type="ARBA" id="ARBA00022801"/>
    </source>
</evidence>
<feature type="signal peptide" evidence="3">
    <location>
        <begin position="1"/>
        <end position="19"/>
    </location>
</feature>
<dbReference type="AlphaFoldDB" id="A0A316YDJ3"/>
<evidence type="ECO:0000313" key="6">
    <source>
        <dbReference type="Proteomes" id="UP000245768"/>
    </source>
</evidence>
<accession>A0A316YDJ3</accession>
<dbReference type="EMBL" id="KZ819640">
    <property type="protein sequence ID" value="PWN87299.1"/>
    <property type="molecule type" value="Genomic_DNA"/>
</dbReference>
<evidence type="ECO:0000313" key="5">
    <source>
        <dbReference type="EMBL" id="PWN87299.1"/>
    </source>
</evidence>
<organism evidence="5 6">
    <name type="scientific">Acaromyces ingoldii</name>
    <dbReference type="NCBI Taxonomy" id="215250"/>
    <lineage>
        <taxon>Eukaryota</taxon>
        <taxon>Fungi</taxon>
        <taxon>Dikarya</taxon>
        <taxon>Basidiomycota</taxon>
        <taxon>Ustilaginomycotina</taxon>
        <taxon>Exobasidiomycetes</taxon>
        <taxon>Exobasidiales</taxon>
        <taxon>Cryptobasidiaceae</taxon>
        <taxon>Acaromyces</taxon>
    </lineage>
</organism>
<evidence type="ECO:0000256" key="1">
    <source>
        <dbReference type="ARBA" id="ARBA00005964"/>
    </source>
</evidence>
<dbReference type="SUPFAM" id="SSF53474">
    <property type="entry name" value="alpha/beta-Hydrolases"/>
    <property type="match status" value="1"/>
</dbReference>
<evidence type="ECO:0000259" key="4">
    <source>
        <dbReference type="Pfam" id="PF00135"/>
    </source>
</evidence>
<dbReference type="Gene3D" id="3.40.50.1820">
    <property type="entry name" value="alpha/beta hydrolase"/>
    <property type="match status" value="1"/>
</dbReference>
<keyword evidence="6" id="KW-1185">Reference proteome</keyword>
<dbReference type="PROSITE" id="PS00122">
    <property type="entry name" value="CARBOXYLESTERASE_B_1"/>
    <property type="match status" value="1"/>
</dbReference>
<dbReference type="InterPro" id="IPR002018">
    <property type="entry name" value="CarbesteraseB"/>
</dbReference>
<name>A0A316YDJ3_9BASI</name>
<dbReference type="OrthoDB" id="408631at2759"/>
<dbReference type="Pfam" id="PF00135">
    <property type="entry name" value="COesterase"/>
    <property type="match status" value="1"/>
</dbReference>